<dbReference type="InterPro" id="IPR032714">
    <property type="entry name" value="DZIP1_N"/>
</dbReference>
<keyword evidence="5" id="KW-0206">Cytoskeleton</keyword>
<reference evidence="11 12" key="1">
    <citation type="submission" date="2024-04" db="EMBL/GenBank/DDBJ databases">
        <title>Tritrichomonas musculus Genome.</title>
        <authorList>
            <person name="Alves-Ferreira E."/>
            <person name="Grigg M."/>
            <person name="Lorenzi H."/>
            <person name="Galac M."/>
        </authorList>
    </citation>
    <scope>NUCLEOTIDE SEQUENCE [LARGE SCALE GENOMIC DNA]</scope>
    <source>
        <strain evidence="11 12">EAF2021</strain>
    </source>
</reference>
<feature type="compositionally biased region" description="Acidic residues" evidence="9">
    <location>
        <begin position="763"/>
        <end position="772"/>
    </location>
</feature>
<evidence type="ECO:0000256" key="3">
    <source>
        <dbReference type="ARBA" id="ARBA00009131"/>
    </source>
</evidence>
<feature type="region of interest" description="Disordered" evidence="9">
    <location>
        <begin position="583"/>
        <end position="609"/>
    </location>
</feature>
<keyword evidence="7" id="KW-0862">Zinc</keyword>
<keyword evidence="6" id="KW-0966">Cell projection</keyword>
<keyword evidence="7" id="KW-0479">Metal-binding</keyword>
<feature type="domain" description="C2H2-type" evidence="10">
    <location>
        <begin position="185"/>
        <end position="213"/>
    </location>
</feature>
<evidence type="ECO:0000256" key="4">
    <source>
        <dbReference type="ARBA" id="ARBA00023054"/>
    </source>
</evidence>
<comment type="caution">
    <text evidence="11">The sequence shown here is derived from an EMBL/GenBank/DDBJ whole genome shotgun (WGS) entry which is preliminary data.</text>
</comment>
<feature type="compositionally biased region" description="Pro residues" evidence="9">
    <location>
        <begin position="8"/>
        <end position="24"/>
    </location>
</feature>
<protein>
    <submittedName>
        <fullName evidence="11">Zinc finger protein dzip1l</fullName>
    </submittedName>
</protein>
<evidence type="ECO:0000256" key="7">
    <source>
        <dbReference type="PROSITE-ProRule" id="PRU00042"/>
    </source>
</evidence>
<feature type="coiled-coil region" evidence="8">
    <location>
        <begin position="226"/>
        <end position="319"/>
    </location>
</feature>
<evidence type="ECO:0000256" key="8">
    <source>
        <dbReference type="SAM" id="Coils"/>
    </source>
</evidence>
<dbReference type="Proteomes" id="UP001470230">
    <property type="component" value="Unassembled WGS sequence"/>
</dbReference>
<dbReference type="InterPro" id="IPR051241">
    <property type="entry name" value="DZIP_RILPL"/>
</dbReference>
<evidence type="ECO:0000256" key="1">
    <source>
        <dbReference type="ARBA" id="ARBA00004114"/>
    </source>
</evidence>
<evidence type="ECO:0000256" key="5">
    <source>
        <dbReference type="ARBA" id="ARBA00023212"/>
    </source>
</evidence>
<feature type="region of interest" description="Disordered" evidence="9">
    <location>
        <begin position="687"/>
        <end position="848"/>
    </location>
</feature>
<evidence type="ECO:0000256" key="6">
    <source>
        <dbReference type="ARBA" id="ARBA00023273"/>
    </source>
</evidence>
<dbReference type="PANTHER" id="PTHR21502">
    <property type="entry name" value="ZINC FINGER PROTEIN DZIP1"/>
    <property type="match status" value="1"/>
</dbReference>
<evidence type="ECO:0000256" key="2">
    <source>
        <dbReference type="ARBA" id="ARBA00004120"/>
    </source>
</evidence>
<sequence length="848" mass="96701">MWQETFPPSMPPHGFPQYPPPNIPLLPNAIKGHQIPMLSDNANPNNSSDFPYQQPPLEPIPPTPQATLPQTGGIDWTIISSCSPEELAETKDIETLTAIIQSFIHARFTQTEAQLMPNPLTSKFFRILQIAIQYLLECQAELKENLEESEKAEQLLQAKLKNLSASLIRAKDEVKKSQIIKETTEKCIVCGRRFKTIKYLDGHVQRRHGALMPAWRSLRTGELQGMNDFAEQIESLRQEVAKAHRELERRAEQEVQKAPVSHIVSHSDEQIRLIKELIERQDQMMNLARENEEKQLTFRREMRNQLDDAVVALQDAQKQLDIQATRIGQISLIPQPSENKPEEPIRPDELEGTLTEQIVKTSINDKRRITAELDKLLEGIIPTHPEGESVRKPSITTTITSPEKKDESKHKIEPDKSESENEEDEREKEHKKILNKLQGEEESATSNEDQFMLKPGKKILSKREQLDELLRRAKGLVNHNVDPNESSNRDISLANITEATLHRVDVKLAELKRKRPYASLSPSFVAKKMDEGTKEYKKLYDKLSAFVGSEAPSISDEFKKNLFKERKTKFPLLPPIRKLTQKQLLAQRQRQKKSKTNEEDDGHHGVPKIPDEIMTEAANKFPFRQRIARNRPRLLPGDSDVMIVDKFSSEISSDSSVGYRDDPDYYKRYYAKGGAVGGKDKEFEEIHLSSGTTSSSIEPLKDGEDDTKVFNIDEFSDSSEDEKKKKLNKKKPVPKLDDTDSDSIIDMETINSKSKRKSGTNVEFEEEEEESDNFANTTQEISLKGLNKTKTIRFQTAGSGDFDVTKKQSLKDRTDSDDLFNVSDFSSDDNISPDEDDDKKKPKKKTKK</sequence>
<organism evidence="11 12">
    <name type="scientific">Tritrichomonas musculus</name>
    <dbReference type="NCBI Taxonomy" id="1915356"/>
    <lineage>
        <taxon>Eukaryota</taxon>
        <taxon>Metamonada</taxon>
        <taxon>Parabasalia</taxon>
        <taxon>Tritrichomonadida</taxon>
        <taxon>Tritrichomonadidae</taxon>
        <taxon>Tritrichomonas</taxon>
    </lineage>
</organism>
<dbReference type="PROSITE" id="PS50157">
    <property type="entry name" value="ZINC_FINGER_C2H2_2"/>
    <property type="match status" value="1"/>
</dbReference>
<evidence type="ECO:0000259" key="10">
    <source>
        <dbReference type="PROSITE" id="PS50157"/>
    </source>
</evidence>
<comment type="subcellular location">
    <subcellularLocation>
        <location evidence="2">Cytoplasm</location>
        <location evidence="2">Cytoskeleton</location>
        <location evidence="2">Cilium basal body</location>
    </subcellularLocation>
    <subcellularLocation>
        <location evidence="1">Cytoplasm</location>
        <location evidence="1">Cytoskeleton</location>
        <location evidence="1">Microtubule organizing center</location>
        <location evidence="1">Centrosome</location>
        <location evidence="1">Centriole</location>
    </subcellularLocation>
</comment>
<feature type="compositionally biased region" description="Basic and acidic residues" evidence="9">
    <location>
        <begin position="803"/>
        <end position="816"/>
    </location>
</feature>
<keyword evidence="5" id="KW-0963">Cytoplasm</keyword>
<dbReference type="PROSITE" id="PS00028">
    <property type="entry name" value="ZINC_FINGER_C2H2_1"/>
    <property type="match status" value="1"/>
</dbReference>
<name>A0ABR2I5P5_9EUKA</name>
<proteinExistence type="inferred from homology"/>
<keyword evidence="12" id="KW-1185">Reference proteome</keyword>
<dbReference type="EMBL" id="JAPFFF010000020">
    <property type="protein sequence ID" value="KAK8857364.1"/>
    <property type="molecule type" value="Genomic_DNA"/>
</dbReference>
<dbReference type="PANTHER" id="PTHR21502:SF3">
    <property type="entry name" value="CILIUM ASSEMBLY PROTEIN DZIP1L"/>
    <property type="match status" value="1"/>
</dbReference>
<feature type="compositionally biased region" description="Basic and acidic residues" evidence="9">
    <location>
        <begin position="595"/>
        <end position="604"/>
    </location>
</feature>
<feature type="compositionally biased region" description="Basic and acidic residues" evidence="9">
    <location>
        <begin position="402"/>
        <end position="419"/>
    </location>
</feature>
<dbReference type="InterPro" id="IPR013087">
    <property type="entry name" value="Znf_C2H2_type"/>
</dbReference>
<dbReference type="Pfam" id="PF13815">
    <property type="entry name" value="Dzip-like_N"/>
    <property type="match status" value="1"/>
</dbReference>
<gene>
    <name evidence="11" type="ORF">M9Y10_015768</name>
</gene>
<evidence type="ECO:0000313" key="11">
    <source>
        <dbReference type="EMBL" id="KAK8857364.1"/>
    </source>
</evidence>
<comment type="similarity">
    <text evidence="3">Belongs to the DZIP C2H2-type zinc-finger protein family.</text>
</comment>
<accession>A0ABR2I5P5</accession>
<feature type="compositionally biased region" description="Basic and acidic residues" evidence="9">
    <location>
        <begin position="699"/>
        <end position="708"/>
    </location>
</feature>
<feature type="coiled-coil region" evidence="8">
    <location>
        <begin position="135"/>
        <end position="173"/>
    </location>
</feature>
<evidence type="ECO:0000256" key="9">
    <source>
        <dbReference type="SAM" id="MobiDB-lite"/>
    </source>
</evidence>
<keyword evidence="4 8" id="KW-0175">Coiled coil</keyword>
<feature type="region of interest" description="Disordered" evidence="9">
    <location>
        <begin position="383"/>
        <end position="456"/>
    </location>
</feature>
<feature type="region of interest" description="Disordered" evidence="9">
    <location>
        <begin position="1"/>
        <end position="26"/>
    </location>
</feature>
<evidence type="ECO:0000313" key="12">
    <source>
        <dbReference type="Proteomes" id="UP001470230"/>
    </source>
</evidence>
<keyword evidence="7" id="KW-0863">Zinc-finger</keyword>
<feature type="compositionally biased region" description="Polar residues" evidence="9">
    <location>
        <begin position="788"/>
        <end position="798"/>
    </location>
</feature>